<organism evidence="1 2">
    <name type="scientific">Rhodocollybia butyracea</name>
    <dbReference type="NCBI Taxonomy" id="206335"/>
    <lineage>
        <taxon>Eukaryota</taxon>
        <taxon>Fungi</taxon>
        <taxon>Dikarya</taxon>
        <taxon>Basidiomycota</taxon>
        <taxon>Agaricomycotina</taxon>
        <taxon>Agaricomycetes</taxon>
        <taxon>Agaricomycetidae</taxon>
        <taxon>Agaricales</taxon>
        <taxon>Marasmiineae</taxon>
        <taxon>Omphalotaceae</taxon>
        <taxon>Rhodocollybia</taxon>
    </lineage>
</organism>
<proteinExistence type="predicted"/>
<evidence type="ECO:0000313" key="1">
    <source>
        <dbReference type="EMBL" id="KAF9062403.1"/>
    </source>
</evidence>
<dbReference type="OrthoDB" id="1918at2759"/>
<accession>A0A9P5U292</accession>
<dbReference type="Proteomes" id="UP000772434">
    <property type="component" value="Unassembled WGS sequence"/>
</dbReference>
<sequence length="90" mass="10145">MSEKEEWEEPNDPNPESGESLIRQVAVLTFIKSAFRTIIIQGAVELNERQDRARVVQLSAHVKTDISLSRSIFTTPNLLTETAYSPGCRQ</sequence>
<protein>
    <submittedName>
        <fullName evidence="1">Uncharacterized protein</fullName>
    </submittedName>
</protein>
<comment type="caution">
    <text evidence="1">The sequence shown here is derived from an EMBL/GenBank/DDBJ whole genome shotgun (WGS) entry which is preliminary data.</text>
</comment>
<evidence type="ECO:0000313" key="2">
    <source>
        <dbReference type="Proteomes" id="UP000772434"/>
    </source>
</evidence>
<name>A0A9P5U292_9AGAR</name>
<dbReference type="AlphaFoldDB" id="A0A9P5U292"/>
<gene>
    <name evidence="1" type="ORF">BDP27DRAFT_1427966</name>
</gene>
<reference evidence="1" key="1">
    <citation type="submission" date="2020-11" db="EMBL/GenBank/DDBJ databases">
        <authorList>
            <consortium name="DOE Joint Genome Institute"/>
            <person name="Ahrendt S."/>
            <person name="Riley R."/>
            <person name="Andreopoulos W."/>
            <person name="Labutti K."/>
            <person name="Pangilinan J."/>
            <person name="Ruiz-Duenas F.J."/>
            <person name="Barrasa J.M."/>
            <person name="Sanchez-Garcia M."/>
            <person name="Camarero S."/>
            <person name="Miyauchi S."/>
            <person name="Serrano A."/>
            <person name="Linde D."/>
            <person name="Babiker R."/>
            <person name="Drula E."/>
            <person name="Ayuso-Fernandez I."/>
            <person name="Pacheco R."/>
            <person name="Padilla G."/>
            <person name="Ferreira P."/>
            <person name="Barriuso J."/>
            <person name="Kellner H."/>
            <person name="Castanera R."/>
            <person name="Alfaro M."/>
            <person name="Ramirez L."/>
            <person name="Pisabarro A.G."/>
            <person name="Kuo A."/>
            <person name="Tritt A."/>
            <person name="Lipzen A."/>
            <person name="He G."/>
            <person name="Yan M."/>
            <person name="Ng V."/>
            <person name="Cullen D."/>
            <person name="Martin F."/>
            <person name="Rosso M.-N."/>
            <person name="Henrissat B."/>
            <person name="Hibbett D."/>
            <person name="Martinez A.T."/>
            <person name="Grigoriev I.V."/>
        </authorList>
    </citation>
    <scope>NUCLEOTIDE SEQUENCE</scope>
    <source>
        <strain evidence="1">AH 40177</strain>
    </source>
</reference>
<keyword evidence="2" id="KW-1185">Reference proteome</keyword>
<dbReference type="EMBL" id="JADNRY010000173">
    <property type="protein sequence ID" value="KAF9062403.1"/>
    <property type="molecule type" value="Genomic_DNA"/>
</dbReference>